<gene>
    <name evidence="1" type="ORF">FisN_2HuN33</name>
</gene>
<keyword evidence="2" id="KW-1185">Reference proteome</keyword>
<proteinExistence type="predicted"/>
<accession>A0A1Z5JI51</accession>
<dbReference type="AlphaFoldDB" id="A0A1Z5JI51"/>
<protein>
    <submittedName>
        <fullName evidence="1">Uncharacterized protein</fullName>
    </submittedName>
</protein>
<organism evidence="1 2">
    <name type="scientific">Fistulifera solaris</name>
    <name type="common">Oleaginous diatom</name>
    <dbReference type="NCBI Taxonomy" id="1519565"/>
    <lineage>
        <taxon>Eukaryota</taxon>
        <taxon>Sar</taxon>
        <taxon>Stramenopiles</taxon>
        <taxon>Ochrophyta</taxon>
        <taxon>Bacillariophyta</taxon>
        <taxon>Bacillariophyceae</taxon>
        <taxon>Bacillariophycidae</taxon>
        <taxon>Naviculales</taxon>
        <taxon>Naviculaceae</taxon>
        <taxon>Fistulifera</taxon>
    </lineage>
</organism>
<dbReference type="Proteomes" id="UP000198406">
    <property type="component" value="Unassembled WGS sequence"/>
</dbReference>
<evidence type="ECO:0000313" key="2">
    <source>
        <dbReference type="Proteomes" id="UP000198406"/>
    </source>
</evidence>
<dbReference type="EMBL" id="BDSP01000072">
    <property type="protein sequence ID" value="GAX13685.1"/>
    <property type="molecule type" value="Genomic_DNA"/>
</dbReference>
<dbReference type="InParanoid" id="A0A1Z5JI51"/>
<name>A0A1Z5JI51_FISSO</name>
<evidence type="ECO:0000313" key="1">
    <source>
        <dbReference type="EMBL" id="GAX13685.1"/>
    </source>
</evidence>
<sequence>MPFQDDSIDVTIPKQNSKYYNRDISLIKYALASGSLREIDWDNVAVDLRKSIKRFFAGCDLLNGHAKCLLYNNEENIDRKMLKEKKTMADILSARTVVIDDDYLLNQKVDLFVVHAYGIALLGIPSATMCEKVMTRMKATTNIDLTPEAGFSTKIVEVAIP</sequence>
<reference evidence="1 2" key="1">
    <citation type="journal article" date="2015" name="Plant Cell">
        <title>Oil accumulation by the oleaginous diatom Fistulifera solaris as revealed by the genome and transcriptome.</title>
        <authorList>
            <person name="Tanaka T."/>
            <person name="Maeda Y."/>
            <person name="Veluchamy A."/>
            <person name="Tanaka M."/>
            <person name="Abida H."/>
            <person name="Marechal E."/>
            <person name="Bowler C."/>
            <person name="Muto M."/>
            <person name="Sunaga Y."/>
            <person name="Tanaka M."/>
            <person name="Yoshino T."/>
            <person name="Taniguchi T."/>
            <person name="Fukuda Y."/>
            <person name="Nemoto M."/>
            <person name="Matsumoto M."/>
            <person name="Wong P.S."/>
            <person name="Aburatani S."/>
            <person name="Fujibuchi W."/>
        </authorList>
    </citation>
    <scope>NUCLEOTIDE SEQUENCE [LARGE SCALE GENOMIC DNA]</scope>
    <source>
        <strain evidence="1 2">JPCC DA0580</strain>
    </source>
</reference>
<comment type="caution">
    <text evidence="1">The sequence shown here is derived from an EMBL/GenBank/DDBJ whole genome shotgun (WGS) entry which is preliminary data.</text>
</comment>